<dbReference type="Proteomes" id="UP001174909">
    <property type="component" value="Unassembled WGS sequence"/>
</dbReference>
<evidence type="ECO:0000313" key="4">
    <source>
        <dbReference type="EMBL" id="CAI8029091.1"/>
    </source>
</evidence>
<evidence type="ECO:0000313" key="5">
    <source>
        <dbReference type="Proteomes" id="UP001174909"/>
    </source>
</evidence>
<proteinExistence type="predicted"/>
<keyword evidence="2" id="KW-0472">Membrane</keyword>
<dbReference type="AlphaFoldDB" id="A0AA35SI90"/>
<gene>
    <name evidence="4" type="ORF">GBAR_LOCUS16547</name>
</gene>
<accession>A0AA35SI90</accession>
<dbReference type="Gene3D" id="3.40.50.1820">
    <property type="entry name" value="alpha/beta hydrolase"/>
    <property type="match status" value="1"/>
</dbReference>
<dbReference type="SUPFAM" id="SSF53474">
    <property type="entry name" value="alpha/beta-Hydrolases"/>
    <property type="match status" value="1"/>
</dbReference>
<evidence type="ECO:0000259" key="3">
    <source>
        <dbReference type="Pfam" id="PF00561"/>
    </source>
</evidence>
<feature type="compositionally biased region" description="Low complexity" evidence="1">
    <location>
        <begin position="10"/>
        <end position="24"/>
    </location>
</feature>
<dbReference type="EMBL" id="CASHTH010002381">
    <property type="protein sequence ID" value="CAI8029091.1"/>
    <property type="molecule type" value="Genomic_DNA"/>
</dbReference>
<feature type="region of interest" description="Disordered" evidence="1">
    <location>
        <begin position="1"/>
        <end position="48"/>
    </location>
</feature>
<evidence type="ECO:0000256" key="2">
    <source>
        <dbReference type="SAM" id="Phobius"/>
    </source>
</evidence>
<evidence type="ECO:0000256" key="1">
    <source>
        <dbReference type="SAM" id="MobiDB-lite"/>
    </source>
</evidence>
<keyword evidence="2" id="KW-0812">Transmembrane</keyword>
<reference evidence="4" key="1">
    <citation type="submission" date="2023-03" db="EMBL/GenBank/DDBJ databases">
        <authorList>
            <person name="Steffen K."/>
            <person name="Cardenas P."/>
        </authorList>
    </citation>
    <scope>NUCLEOTIDE SEQUENCE</scope>
</reference>
<protein>
    <submittedName>
        <fullName evidence="4">Uncharacterized protein YbdG</fullName>
    </submittedName>
</protein>
<dbReference type="InterPro" id="IPR029058">
    <property type="entry name" value="AB_hydrolase_fold"/>
</dbReference>
<keyword evidence="5" id="KW-1185">Reference proteome</keyword>
<organism evidence="4 5">
    <name type="scientific">Geodia barretti</name>
    <name type="common">Barrett's horny sponge</name>
    <dbReference type="NCBI Taxonomy" id="519541"/>
    <lineage>
        <taxon>Eukaryota</taxon>
        <taxon>Metazoa</taxon>
        <taxon>Porifera</taxon>
        <taxon>Demospongiae</taxon>
        <taxon>Heteroscleromorpha</taxon>
        <taxon>Tetractinellida</taxon>
        <taxon>Astrophorina</taxon>
        <taxon>Geodiidae</taxon>
        <taxon>Geodia</taxon>
    </lineage>
</organism>
<keyword evidence="2" id="KW-1133">Transmembrane helix</keyword>
<dbReference type="Pfam" id="PF00561">
    <property type="entry name" value="Abhydrolase_1"/>
    <property type="match status" value="1"/>
</dbReference>
<dbReference type="InterPro" id="IPR000073">
    <property type="entry name" value="AB_hydrolase_1"/>
</dbReference>
<name>A0AA35SI90_GEOBA</name>
<feature type="domain" description="AB hydrolase-1" evidence="3">
    <location>
        <begin position="118"/>
        <end position="258"/>
    </location>
</feature>
<comment type="caution">
    <text evidence="4">The sequence shown here is derived from an EMBL/GenBank/DDBJ whole genome shotgun (WGS) entry which is preliminary data.</text>
</comment>
<sequence>MLPRKRTNKGEGSASVAESVSPAPRDADSGETTEEYPRFQPSNRRPRRSDGVKWFPVVKRLFYVSLLVLVPMILNYAALNHEMRVLPPKGAVVYDIGWGQKLLLHCTGSGLPTVVLEAPIGQASYVWSRVQPILARQTRVCSYDRAGLGFSDRAYQNTSRYTEDYGNATRDRDKTHPSTIERMVEDIHKLLTVASNQPRPFIMVSSDFTTMISRFYAQLYEYELAGLLLIDPAPETIFDPNTPSSPSPPGTEDEYLATETLDNNPWTTHWYRKTVPHLQSLHMSGSLGFNRLGLMAGLMAPVEVPELSGVLTDDIIAIKKHLLCQPKHLSSAFDEYYFMNESISQLKTMFRLKPFPDLLTNIATFKKPSETLPQELTKIWRREQERMIKRFHHGSYRISLPGSDYVSLYQHPGAVAQTIMDMVKDWRQYSSAAE</sequence>
<feature type="transmembrane region" description="Helical" evidence="2">
    <location>
        <begin position="61"/>
        <end position="79"/>
    </location>
</feature>